<protein>
    <recommendedName>
        <fullName evidence="3">DUF2959 family protein</fullName>
    </recommendedName>
</protein>
<gene>
    <name evidence="1" type="ordered locus">PSMK_07870</name>
</gene>
<proteinExistence type="predicted"/>
<organism evidence="1 2">
    <name type="scientific">Phycisphaera mikurensis (strain NBRC 102666 / KCTC 22515 / FYK2301M01)</name>
    <dbReference type="NCBI Taxonomy" id="1142394"/>
    <lineage>
        <taxon>Bacteria</taxon>
        <taxon>Pseudomonadati</taxon>
        <taxon>Planctomycetota</taxon>
        <taxon>Phycisphaerae</taxon>
        <taxon>Phycisphaerales</taxon>
        <taxon>Phycisphaeraceae</taxon>
        <taxon>Phycisphaera</taxon>
    </lineage>
</organism>
<dbReference type="HOGENOM" id="CLU_1234089_0_0_0"/>
<evidence type="ECO:0000313" key="1">
    <source>
        <dbReference type="EMBL" id="BAM02946.1"/>
    </source>
</evidence>
<dbReference type="InterPro" id="IPR021342">
    <property type="entry name" value="DUF2959"/>
</dbReference>
<name>I0ICF8_PHYMF</name>
<keyword evidence="2" id="KW-1185">Reference proteome</keyword>
<evidence type="ECO:0000313" key="2">
    <source>
        <dbReference type="Proteomes" id="UP000007881"/>
    </source>
</evidence>
<dbReference type="Pfam" id="PF11172">
    <property type="entry name" value="DUF2959"/>
    <property type="match status" value="1"/>
</dbReference>
<dbReference type="KEGG" id="phm:PSMK_07870"/>
<accession>I0ICF8</accession>
<dbReference type="Proteomes" id="UP000007881">
    <property type="component" value="Chromosome"/>
</dbReference>
<evidence type="ECO:0008006" key="3">
    <source>
        <dbReference type="Google" id="ProtNLM"/>
    </source>
</evidence>
<sequence>MMYLSPRRLPVAAVMVALSAALLLLPGCGGGKSAGGAPEIANASQALTSLRVLREDLANGQGRLFTMAETLREATAPQDLALGPWFNRYRSQREGVRDLAMSLREGYANLQNAERVYISTWEQDLAAIADPELRQQSVDRRAALRDRFGRLGNDLDNTKQSFQPLLQQLSDLEVFLKNDLTATGVRQVRDRLEKAGSESEALGGKVSSDLAQLDSLIDELAPRK</sequence>
<dbReference type="RefSeq" id="WP_014436166.1">
    <property type="nucleotide sequence ID" value="NC_017080.1"/>
</dbReference>
<dbReference type="EMBL" id="AP012338">
    <property type="protein sequence ID" value="BAM02946.1"/>
    <property type="molecule type" value="Genomic_DNA"/>
</dbReference>
<dbReference type="AlphaFoldDB" id="I0ICF8"/>
<reference evidence="1 2" key="1">
    <citation type="submission" date="2012-02" db="EMBL/GenBank/DDBJ databases">
        <title>Complete genome sequence of Phycisphaera mikurensis NBRC 102666.</title>
        <authorList>
            <person name="Ankai A."/>
            <person name="Hosoyama A."/>
            <person name="Terui Y."/>
            <person name="Sekine M."/>
            <person name="Fukai R."/>
            <person name="Kato Y."/>
            <person name="Nakamura S."/>
            <person name="Yamada-Narita S."/>
            <person name="Kawakoshi A."/>
            <person name="Fukunaga Y."/>
            <person name="Yamazaki S."/>
            <person name="Fujita N."/>
        </authorList>
    </citation>
    <scope>NUCLEOTIDE SEQUENCE [LARGE SCALE GENOMIC DNA]</scope>
    <source>
        <strain evidence="2">NBRC 102666 / KCTC 22515 / FYK2301M01</strain>
    </source>
</reference>